<proteinExistence type="predicted"/>
<reference evidence="2 3" key="1">
    <citation type="journal article" date="2019" name="Genome Biol. Evol.">
        <title>Insights into the evolution of the New World diploid cottons (Gossypium, subgenus Houzingenia) based on genome sequencing.</title>
        <authorList>
            <person name="Grover C.E."/>
            <person name="Arick M.A. 2nd"/>
            <person name="Thrash A."/>
            <person name="Conover J.L."/>
            <person name="Sanders W.S."/>
            <person name="Peterson D.G."/>
            <person name="Frelichowski J.E."/>
            <person name="Scheffler J.A."/>
            <person name="Scheffler B.E."/>
            <person name="Wendel J.F."/>
        </authorList>
    </citation>
    <scope>NUCLEOTIDE SEQUENCE [LARGE SCALE GENOMIC DNA]</scope>
    <source>
        <strain evidence="2">27</strain>
        <tissue evidence="2">Leaf</tissue>
    </source>
</reference>
<dbReference type="EMBL" id="JABFAC010000007">
    <property type="protein sequence ID" value="MBA0617369.1"/>
    <property type="molecule type" value="Genomic_DNA"/>
</dbReference>
<dbReference type="Proteomes" id="UP000593561">
    <property type="component" value="Unassembled WGS sequence"/>
</dbReference>
<feature type="region of interest" description="Disordered" evidence="1">
    <location>
        <begin position="124"/>
        <end position="160"/>
    </location>
</feature>
<dbReference type="AlphaFoldDB" id="A0A7J8RU96"/>
<dbReference type="PANTHER" id="PTHR34680:SF3">
    <property type="entry name" value="EXPRESSED PROTEIN"/>
    <property type="match status" value="1"/>
</dbReference>
<sequence length="160" mass="17781">MRIRKNAKLSSLIHSEGSRAESVHVCELNQSPWDVISFAQDPYPSYLHHQFEAEDSFNGNGSLGDSIGAVESLCYSAGVEKCCGYYSKRSVASMMESEDKAIMKVEGMVIDDNDEVKFGFQTQCEEEEEGSKQERVLKSCGNDSGNNPSKKSDKNNYQLT</sequence>
<evidence type="ECO:0000313" key="3">
    <source>
        <dbReference type="Proteomes" id="UP000593561"/>
    </source>
</evidence>
<feature type="compositionally biased region" description="Polar residues" evidence="1">
    <location>
        <begin position="141"/>
        <end position="160"/>
    </location>
</feature>
<organism evidence="2 3">
    <name type="scientific">Gossypium davidsonii</name>
    <name type="common">Davidson's cotton</name>
    <name type="synonym">Gossypium klotzschianum subsp. davidsonii</name>
    <dbReference type="NCBI Taxonomy" id="34287"/>
    <lineage>
        <taxon>Eukaryota</taxon>
        <taxon>Viridiplantae</taxon>
        <taxon>Streptophyta</taxon>
        <taxon>Embryophyta</taxon>
        <taxon>Tracheophyta</taxon>
        <taxon>Spermatophyta</taxon>
        <taxon>Magnoliopsida</taxon>
        <taxon>eudicotyledons</taxon>
        <taxon>Gunneridae</taxon>
        <taxon>Pentapetalae</taxon>
        <taxon>rosids</taxon>
        <taxon>malvids</taxon>
        <taxon>Malvales</taxon>
        <taxon>Malvaceae</taxon>
        <taxon>Malvoideae</taxon>
        <taxon>Gossypium</taxon>
    </lineage>
</organism>
<name>A0A7J8RU96_GOSDV</name>
<comment type="caution">
    <text evidence="2">The sequence shown here is derived from an EMBL/GenBank/DDBJ whole genome shotgun (WGS) entry which is preliminary data.</text>
</comment>
<protein>
    <submittedName>
        <fullName evidence="2">Uncharacterized protein</fullName>
    </submittedName>
</protein>
<evidence type="ECO:0000313" key="2">
    <source>
        <dbReference type="EMBL" id="MBA0617369.1"/>
    </source>
</evidence>
<evidence type="ECO:0000256" key="1">
    <source>
        <dbReference type="SAM" id="MobiDB-lite"/>
    </source>
</evidence>
<gene>
    <name evidence="2" type="ORF">Godav_026822</name>
</gene>
<feature type="non-terminal residue" evidence="2">
    <location>
        <position position="160"/>
    </location>
</feature>
<accession>A0A7J8RU96</accession>
<dbReference type="PANTHER" id="PTHR34680">
    <property type="entry name" value="EXPRESSED PROTEIN"/>
    <property type="match status" value="1"/>
</dbReference>
<keyword evidence="3" id="KW-1185">Reference proteome</keyword>